<dbReference type="GO" id="GO:0005829">
    <property type="term" value="C:cytosol"/>
    <property type="evidence" value="ECO:0007669"/>
    <property type="project" value="TreeGrafter"/>
</dbReference>
<proteinExistence type="predicted"/>
<dbReference type="NCBIfam" id="TIGR01484">
    <property type="entry name" value="HAD-SF-IIB"/>
    <property type="match status" value="1"/>
</dbReference>
<dbReference type="Gene3D" id="3.90.1070.10">
    <property type="match status" value="1"/>
</dbReference>
<accession>A0A7J2TC61</accession>
<name>A0A7J2TC61_9CREN</name>
<reference evidence="2" key="1">
    <citation type="journal article" date="2020" name="mSystems">
        <title>Genome- and Community-Level Interaction Insights into Carbon Utilization and Element Cycling Functions of Hydrothermarchaeota in Hydrothermal Sediment.</title>
        <authorList>
            <person name="Zhou Z."/>
            <person name="Liu Y."/>
            <person name="Xu W."/>
            <person name="Pan J."/>
            <person name="Luo Z.H."/>
            <person name="Li M."/>
        </authorList>
    </citation>
    <scope>NUCLEOTIDE SEQUENCE [LARGE SCALE GENOMIC DNA]</scope>
    <source>
        <strain evidence="3">SpSt-1109</strain>
        <strain evidence="2">SpSt-27</strain>
    </source>
</reference>
<keyword evidence="2" id="KW-0378">Hydrolase</keyword>
<dbReference type="InterPro" id="IPR036412">
    <property type="entry name" value="HAD-like_sf"/>
</dbReference>
<dbReference type="Pfam" id="PF08282">
    <property type="entry name" value="Hydrolase_3"/>
    <property type="match status" value="1"/>
</dbReference>
<gene>
    <name evidence="3" type="ORF">ENM70_01650</name>
    <name evidence="2" type="ORF">ENP99_04760</name>
</gene>
<organism evidence="2">
    <name type="scientific">Ignisphaera aggregans</name>
    <dbReference type="NCBI Taxonomy" id="334771"/>
    <lineage>
        <taxon>Archaea</taxon>
        <taxon>Thermoproteota</taxon>
        <taxon>Thermoprotei</taxon>
        <taxon>Desulfurococcales</taxon>
        <taxon>Desulfurococcaceae</taxon>
        <taxon>Ignisphaera</taxon>
    </lineage>
</organism>
<dbReference type="SUPFAM" id="SSF56784">
    <property type="entry name" value="HAD-like"/>
    <property type="match status" value="1"/>
</dbReference>
<dbReference type="EMBL" id="DSLL01000042">
    <property type="protein sequence ID" value="HEH31398.1"/>
    <property type="molecule type" value="Genomic_DNA"/>
</dbReference>
<dbReference type="InterPro" id="IPR006379">
    <property type="entry name" value="HAD-SF_hydro_IIB"/>
</dbReference>
<sequence length="273" mass="30836">MIENIFYLSRSKYRSCGDLKLTSSIELLLAQYLIKAKPSALFIDIDGVITIERGSYIIDLETVDLLRRLMSYEIPVCLVSGNAYPTVLTLQRYLGLSSVFVAENGCVIQINKELTKLCRENLDEIADEIEKIFSLRKSLSNLFRLCDRAFHIPEAMKADREGVRRLERAIMEKYPYINALYTGYVLHIYPKYCSKSNAIKIIAEKMGIELEKAIAIGDSITDIDMIKSVGIGVVVGDADDEAKKEAKMVLPYKASQSTKYFLIALLNYLTRAS</sequence>
<evidence type="ECO:0000256" key="1">
    <source>
        <dbReference type="NCBIfam" id="TIGR01487"/>
    </source>
</evidence>
<protein>
    <recommendedName>
        <fullName evidence="1">Phosphoglycolate phosphatase</fullName>
        <ecNumber evidence="1">3.1.3.18</ecNumber>
    </recommendedName>
</protein>
<dbReference type="GO" id="GO:0000287">
    <property type="term" value="F:magnesium ion binding"/>
    <property type="evidence" value="ECO:0007669"/>
    <property type="project" value="TreeGrafter"/>
</dbReference>
<dbReference type="GO" id="GO:0008967">
    <property type="term" value="F:phosphoglycolate phosphatase activity"/>
    <property type="evidence" value="ECO:0007669"/>
    <property type="project" value="UniProtKB-UniRule"/>
</dbReference>
<dbReference type="PANTHER" id="PTHR10000">
    <property type="entry name" value="PHOSPHOSERINE PHOSPHATASE"/>
    <property type="match status" value="1"/>
</dbReference>
<evidence type="ECO:0000313" key="2">
    <source>
        <dbReference type="EMBL" id="HEH31398.1"/>
    </source>
</evidence>
<comment type="caution">
    <text evidence="2">The sequence shown here is derived from an EMBL/GenBank/DDBJ whole genome shotgun (WGS) entry which is preliminary data.</text>
</comment>
<dbReference type="Gene3D" id="3.40.50.1000">
    <property type="entry name" value="HAD superfamily/HAD-like"/>
    <property type="match status" value="1"/>
</dbReference>
<dbReference type="InterPro" id="IPR023214">
    <property type="entry name" value="HAD_sf"/>
</dbReference>
<dbReference type="NCBIfam" id="TIGR01487">
    <property type="entry name" value="Pglycolate_arch"/>
    <property type="match status" value="1"/>
</dbReference>
<dbReference type="PANTHER" id="PTHR10000:SF8">
    <property type="entry name" value="HAD SUPERFAMILY HYDROLASE-LIKE, TYPE 3"/>
    <property type="match status" value="1"/>
</dbReference>
<dbReference type="EMBL" id="DRYU01000034">
    <property type="protein sequence ID" value="HHP92320.1"/>
    <property type="molecule type" value="Genomic_DNA"/>
</dbReference>
<dbReference type="AlphaFoldDB" id="A0A7J2TC61"/>
<evidence type="ECO:0000313" key="3">
    <source>
        <dbReference type="EMBL" id="HHP92320.1"/>
    </source>
</evidence>
<dbReference type="EC" id="3.1.3.18" evidence="1"/>